<dbReference type="EMBL" id="JAKILB010000004">
    <property type="protein sequence ID" value="MCL1138394.1"/>
    <property type="molecule type" value="Genomic_DNA"/>
</dbReference>
<evidence type="ECO:0000313" key="2">
    <source>
        <dbReference type="Proteomes" id="UP001139293"/>
    </source>
</evidence>
<proteinExistence type="predicted"/>
<dbReference type="AlphaFoldDB" id="A0A9X2CHG2"/>
<keyword evidence="2" id="KW-1185">Reference proteome</keyword>
<reference evidence="1" key="1">
    <citation type="submission" date="2022-01" db="EMBL/GenBank/DDBJ databases">
        <title>Whole genome-based taxonomy of the Shewanellaceae.</title>
        <authorList>
            <person name="Martin-Rodriguez A.J."/>
        </authorList>
    </citation>
    <scope>NUCLEOTIDE SEQUENCE</scope>
    <source>
        <strain evidence="1">KCTC 23973</strain>
    </source>
</reference>
<dbReference type="Proteomes" id="UP001139293">
    <property type="component" value="Unassembled WGS sequence"/>
</dbReference>
<gene>
    <name evidence="1" type="ORF">L2740_07555</name>
</gene>
<sequence length="70" mass="7967">MINVVKANAARLSRESQFQVEFLLECIERYEQQQALLQSNSKPSAQPAINTITPRSVLTREELAMLTTLF</sequence>
<comment type="caution">
    <text evidence="1">The sequence shown here is derived from an EMBL/GenBank/DDBJ whole genome shotgun (WGS) entry which is preliminary data.</text>
</comment>
<accession>A0A9X2CHG2</accession>
<organism evidence="1 2">
    <name type="scientific">Shewanella pneumatophori</name>
    <dbReference type="NCBI Taxonomy" id="314092"/>
    <lineage>
        <taxon>Bacteria</taxon>
        <taxon>Pseudomonadati</taxon>
        <taxon>Pseudomonadota</taxon>
        <taxon>Gammaproteobacteria</taxon>
        <taxon>Alteromonadales</taxon>
        <taxon>Shewanellaceae</taxon>
        <taxon>Shewanella</taxon>
    </lineage>
</organism>
<name>A0A9X2CHG2_9GAMM</name>
<protein>
    <submittedName>
        <fullName evidence="1">Uncharacterized protein</fullName>
    </submittedName>
</protein>
<dbReference type="RefSeq" id="WP_248949442.1">
    <property type="nucleotide sequence ID" value="NZ_JAKILB010000004.1"/>
</dbReference>
<evidence type="ECO:0000313" key="1">
    <source>
        <dbReference type="EMBL" id="MCL1138394.1"/>
    </source>
</evidence>